<dbReference type="AlphaFoldDB" id="A0A8X7BFP6"/>
<dbReference type="Proteomes" id="UP000887159">
    <property type="component" value="Unassembled WGS sequence"/>
</dbReference>
<name>A0A8X7BFP6_TRICX</name>
<comment type="caution">
    <text evidence="1">The sequence shown here is derived from an EMBL/GenBank/DDBJ whole genome shotgun (WGS) entry which is preliminary data.</text>
</comment>
<evidence type="ECO:0000313" key="1">
    <source>
        <dbReference type="EMBL" id="GFY29493.1"/>
    </source>
</evidence>
<gene>
    <name evidence="1" type="ORF">TNCV_2626641</name>
</gene>
<dbReference type="EMBL" id="BMAU01021388">
    <property type="protein sequence ID" value="GFY29493.1"/>
    <property type="molecule type" value="Genomic_DNA"/>
</dbReference>
<keyword evidence="2" id="KW-1185">Reference proteome</keyword>
<reference evidence="1" key="1">
    <citation type="submission" date="2020-08" db="EMBL/GenBank/DDBJ databases">
        <title>Multicomponent nature underlies the extraordinary mechanical properties of spider dragline silk.</title>
        <authorList>
            <person name="Kono N."/>
            <person name="Nakamura H."/>
            <person name="Mori M."/>
            <person name="Yoshida Y."/>
            <person name="Ohtoshi R."/>
            <person name="Malay A.D."/>
            <person name="Moran D.A.P."/>
            <person name="Tomita M."/>
            <person name="Numata K."/>
            <person name="Arakawa K."/>
        </authorList>
    </citation>
    <scope>NUCLEOTIDE SEQUENCE</scope>
</reference>
<accession>A0A8X7BFP6</accession>
<organism evidence="1 2">
    <name type="scientific">Trichonephila clavipes</name>
    <name type="common">Golden silk orbweaver</name>
    <name type="synonym">Nephila clavipes</name>
    <dbReference type="NCBI Taxonomy" id="2585209"/>
    <lineage>
        <taxon>Eukaryota</taxon>
        <taxon>Metazoa</taxon>
        <taxon>Ecdysozoa</taxon>
        <taxon>Arthropoda</taxon>
        <taxon>Chelicerata</taxon>
        <taxon>Arachnida</taxon>
        <taxon>Araneae</taxon>
        <taxon>Araneomorphae</taxon>
        <taxon>Entelegynae</taxon>
        <taxon>Araneoidea</taxon>
        <taxon>Nephilidae</taxon>
        <taxon>Trichonephila</taxon>
    </lineage>
</organism>
<proteinExistence type="predicted"/>
<evidence type="ECO:0000313" key="2">
    <source>
        <dbReference type="Proteomes" id="UP000887159"/>
    </source>
</evidence>
<protein>
    <submittedName>
        <fullName evidence="1">Uncharacterized protein</fullName>
    </submittedName>
</protein>
<sequence length="73" mass="7947">MATPPISTILPWDWRVGKYTPVPYTHDSDHVTRRACTLCVLGGYLVASGIEPRPSGLGSDALTIRLPTTLLQL</sequence>